<dbReference type="EMBL" id="BJMN01000023">
    <property type="protein sequence ID" value="GEB58267.1"/>
    <property type="molecule type" value="Genomic_DNA"/>
</dbReference>
<evidence type="ECO:0000313" key="2">
    <source>
        <dbReference type="EMBL" id="GEB58267.1"/>
    </source>
</evidence>
<dbReference type="Pfam" id="PF14534">
    <property type="entry name" value="DUF4440"/>
    <property type="match status" value="1"/>
</dbReference>
<dbReference type="InterPro" id="IPR032710">
    <property type="entry name" value="NTF2-like_dom_sf"/>
</dbReference>
<dbReference type="Gene3D" id="3.10.450.50">
    <property type="match status" value="1"/>
</dbReference>
<accession>A0A4Y3RNE2</accession>
<feature type="domain" description="DUF4440" evidence="1">
    <location>
        <begin position="16"/>
        <end position="122"/>
    </location>
</feature>
<dbReference type="GeneID" id="95694076"/>
<dbReference type="InterPro" id="IPR027843">
    <property type="entry name" value="DUF4440"/>
</dbReference>
<dbReference type="Proteomes" id="UP000315226">
    <property type="component" value="Unassembled WGS sequence"/>
</dbReference>
<dbReference type="AlphaFoldDB" id="A0A4Y3RNE2"/>
<comment type="caution">
    <text evidence="2">The sequence shown here is derived from an EMBL/GenBank/DDBJ whole genome shotgun (WGS) entry which is preliminary data.</text>
</comment>
<protein>
    <recommendedName>
        <fullName evidence="1">DUF4440 domain-containing protein</fullName>
    </recommendedName>
</protein>
<proteinExistence type="predicted"/>
<name>A0A4Y3RNE2_9ACTN</name>
<reference evidence="2 3" key="1">
    <citation type="submission" date="2019-06" db="EMBL/GenBank/DDBJ databases">
        <title>Whole genome shotgun sequence of Streptomyces gardneri NBRC 12865.</title>
        <authorList>
            <person name="Hosoyama A."/>
            <person name="Uohara A."/>
            <person name="Ohji S."/>
            <person name="Ichikawa N."/>
        </authorList>
    </citation>
    <scope>NUCLEOTIDE SEQUENCE [LARGE SCALE GENOMIC DNA]</scope>
    <source>
        <strain evidence="2 3">NBRC 12865</strain>
    </source>
</reference>
<sequence>MTTTDLANLVLTDDVEQQNQAFIDAFNSGDGAIFDTLYRDDAISNLSGSPLTGAERRQGIIDLLNTGPKLDSKVVQNYVAGDVSLVIVEFRLDVADEQGGRQIITGTCTDVMRRTGDNRWIMAIDRPLADELPTK</sequence>
<dbReference type="RefSeq" id="WP_055639905.1">
    <property type="nucleotide sequence ID" value="NZ_BJMN01000023.1"/>
</dbReference>
<organism evidence="2 3">
    <name type="scientific">Streptomyces gardneri</name>
    <dbReference type="NCBI Taxonomy" id="66892"/>
    <lineage>
        <taxon>Bacteria</taxon>
        <taxon>Bacillati</taxon>
        <taxon>Actinomycetota</taxon>
        <taxon>Actinomycetes</taxon>
        <taxon>Kitasatosporales</taxon>
        <taxon>Streptomycetaceae</taxon>
        <taxon>Streptomyces</taxon>
    </lineage>
</organism>
<evidence type="ECO:0000313" key="3">
    <source>
        <dbReference type="Proteomes" id="UP000315226"/>
    </source>
</evidence>
<keyword evidence="3" id="KW-1185">Reference proteome</keyword>
<dbReference type="SUPFAM" id="SSF54427">
    <property type="entry name" value="NTF2-like"/>
    <property type="match status" value="1"/>
</dbReference>
<dbReference type="OrthoDB" id="4212466at2"/>
<evidence type="ECO:0000259" key="1">
    <source>
        <dbReference type="Pfam" id="PF14534"/>
    </source>
</evidence>
<gene>
    <name evidence="2" type="ORF">SGA01_38720</name>
</gene>